<proteinExistence type="predicted"/>
<sequence length="199" mass="21606">MFKLVLCLILSGVVLVCGDDTTSCSDSITCGEQQLSSYLKTLEDTPSIPVLGDTIVLEKDQSFGDEVGEGKEDIVDRSVRFLTSRSLKIKFPAEEARTLTADARGKKHKIRKYILPLLLVLKLKAAIILPILLSVIALVSFKGFGLSLAALAVAGTSALKNLLQPSGSKIEVVSAPIGHWKRSGFIEGVIPETYQYEYH</sequence>
<comment type="caution">
    <text evidence="3">The sequence shown here is derived from an EMBL/GenBank/DDBJ whole genome shotgun (WGS) entry which is preliminary data.</text>
</comment>
<name>A0A834II19_RHYFE</name>
<dbReference type="AlphaFoldDB" id="A0A834II19"/>
<protein>
    <submittedName>
        <fullName evidence="3">Uncharacterized protein</fullName>
    </submittedName>
</protein>
<organism evidence="3 4">
    <name type="scientific">Rhynchophorus ferrugineus</name>
    <name type="common">Red palm weevil</name>
    <name type="synonym">Curculio ferrugineus</name>
    <dbReference type="NCBI Taxonomy" id="354439"/>
    <lineage>
        <taxon>Eukaryota</taxon>
        <taxon>Metazoa</taxon>
        <taxon>Ecdysozoa</taxon>
        <taxon>Arthropoda</taxon>
        <taxon>Hexapoda</taxon>
        <taxon>Insecta</taxon>
        <taxon>Pterygota</taxon>
        <taxon>Neoptera</taxon>
        <taxon>Endopterygota</taxon>
        <taxon>Coleoptera</taxon>
        <taxon>Polyphaga</taxon>
        <taxon>Cucujiformia</taxon>
        <taxon>Curculionidae</taxon>
        <taxon>Dryophthorinae</taxon>
        <taxon>Rhynchophorus</taxon>
    </lineage>
</organism>
<feature type="signal peptide" evidence="2">
    <location>
        <begin position="1"/>
        <end position="18"/>
    </location>
</feature>
<evidence type="ECO:0000256" key="1">
    <source>
        <dbReference type="SAM" id="Phobius"/>
    </source>
</evidence>
<keyword evidence="1" id="KW-0812">Transmembrane</keyword>
<reference evidence="3" key="1">
    <citation type="submission" date="2020-08" db="EMBL/GenBank/DDBJ databases">
        <title>Genome sequencing and assembly of the red palm weevil Rhynchophorus ferrugineus.</title>
        <authorList>
            <person name="Dias G.B."/>
            <person name="Bergman C.M."/>
            <person name="Manee M."/>
        </authorList>
    </citation>
    <scope>NUCLEOTIDE SEQUENCE</scope>
    <source>
        <strain evidence="3">AA-2017</strain>
        <tissue evidence="3">Whole larva</tissue>
    </source>
</reference>
<feature type="transmembrane region" description="Helical" evidence="1">
    <location>
        <begin position="113"/>
        <end position="139"/>
    </location>
</feature>
<dbReference type="PANTHER" id="PTHR21879:SF5">
    <property type="entry name" value="OSIRIS 15"/>
    <property type="match status" value="1"/>
</dbReference>
<keyword evidence="4" id="KW-1185">Reference proteome</keyword>
<dbReference type="Pfam" id="PF07898">
    <property type="entry name" value="DUF1676"/>
    <property type="match status" value="1"/>
</dbReference>
<keyword evidence="1" id="KW-0472">Membrane</keyword>
<dbReference type="OrthoDB" id="7679868at2759"/>
<gene>
    <name evidence="3" type="ORF">GWI33_007065</name>
</gene>
<dbReference type="Proteomes" id="UP000625711">
    <property type="component" value="Unassembled WGS sequence"/>
</dbReference>
<evidence type="ECO:0000313" key="4">
    <source>
        <dbReference type="Proteomes" id="UP000625711"/>
    </source>
</evidence>
<keyword evidence="2" id="KW-0732">Signal</keyword>
<evidence type="ECO:0000313" key="3">
    <source>
        <dbReference type="EMBL" id="KAF7279546.1"/>
    </source>
</evidence>
<dbReference type="GO" id="GO:0016020">
    <property type="term" value="C:membrane"/>
    <property type="evidence" value="ECO:0007669"/>
    <property type="project" value="TreeGrafter"/>
</dbReference>
<accession>A0A834II19</accession>
<feature type="chain" id="PRO_5032607151" evidence="2">
    <location>
        <begin position="19"/>
        <end position="199"/>
    </location>
</feature>
<dbReference type="EMBL" id="JAACXV010000356">
    <property type="protein sequence ID" value="KAF7279546.1"/>
    <property type="molecule type" value="Genomic_DNA"/>
</dbReference>
<dbReference type="InterPro" id="IPR012464">
    <property type="entry name" value="DUF1676"/>
</dbReference>
<keyword evidence="1" id="KW-1133">Transmembrane helix</keyword>
<dbReference type="PANTHER" id="PTHR21879">
    <property type="entry name" value="FI03362P-RELATED-RELATED"/>
    <property type="match status" value="1"/>
</dbReference>
<evidence type="ECO:0000256" key="2">
    <source>
        <dbReference type="SAM" id="SignalP"/>
    </source>
</evidence>